<protein>
    <submittedName>
        <fullName evidence="3">CPBP family intramembrane metalloprotease</fullName>
    </submittedName>
</protein>
<feature type="transmembrane region" description="Helical" evidence="1">
    <location>
        <begin position="30"/>
        <end position="49"/>
    </location>
</feature>
<evidence type="ECO:0000313" key="4">
    <source>
        <dbReference type="Proteomes" id="UP001652504"/>
    </source>
</evidence>
<dbReference type="GO" id="GO:0008237">
    <property type="term" value="F:metallopeptidase activity"/>
    <property type="evidence" value="ECO:0007669"/>
    <property type="project" value="UniProtKB-KW"/>
</dbReference>
<dbReference type="RefSeq" id="WP_263712474.1">
    <property type="nucleotide sequence ID" value="NZ_JAOWKX010000005.1"/>
</dbReference>
<feature type="transmembrane region" description="Helical" evidence="1">
    <location>
        <begin position="70"/>
        <end position="89"/>
    </location>
</feature>
<sequence>MKLIRWCELITLFIVLPTIMIALINDIDAWLMPVLFAVGTGCLIVLLADQSFKRFRLWHTVAFNIHVRQLLALFLPLSIMLSIFVYFLLPDRWFDLPSRHQQLWLTTLLIYPLVSVIPQELIFRTYFFHRYKRILPSKTARWILSSLCFGMAHTVYGNWIAVVLSCAGGLLFGYRYMQTRSTLIVVLEHSLWGYFLFTVGLGTYFLTMQQSM</sequence>
<feature type="transmembrane region" description="Helical" evidence="1">
    <location>
        <begin position="101"/>
        <end position="123"/>
    </location>
</feature>
<dbReference type="InterPro" id="IPR003675">
    <property type="entry name" value="Rce1/LyrA-like_dom"/>
</dbReference>
<feature type="domain" description="CAAX prenyl protease 2/Lysostaphin resistance protein A-like" evidence="2">
    <location>
        <begin position="103"/>
        <end position="193"/>
    </location>
</feature>
<dbReference type="Pfam" id="PF02517">
    <property type="entry name" value="Rce1-like"/>
    <property type="match status" value="1"/>
</dbReference>
<feature type="transmembrane region" description="Helical" evidence="1">
    <location>
        <begin position="191"/>
        <end position="207"/>
    </location>
</feature>
<comment type="caution">
    <text evidence="3">The sequence shown here is derived from an EMBL/GenBank/DDBJ whole genome shotgun (WGS) entry which is preliminary data.</text>
</comment>
<evidence type="ECO:0000256" key="1">
    <source>
        <dbReference type="SAM" id="Phobius"/>
    </source>
</evidence>
<evidence type="ECO:0000313" key="3">
    <source>
        <dbReference type="EMBL" id="MCV2885185.1"/>
    </source>
</evidence>
<gene>
    <name evidence="3" type="ORF">OE749_10830</name>
</gene>
<organism evidence="3 4">
    <name type="scientific">Fluctibacter corallii</name>
    <dbReference type="NCBI Taxonomy" id="2984329"/>
    <lineage>
        <taxon>Bacteria</taxon>
        <taxon>Pseudomonadati</taxon>
        <taxon>Pseudomonadota</taxon>
        <taxon>Gammaproteobacteria</taxon>
        <taxon>Alteromonadales</taxon>
        <taxon>Alteromonadaceae</taxon>
        <taxon>Fluctibacter</taxon>
    </lineage>
</organism>
<feature type="transmembrane region" description="Helical" evidence="1">
    <location>
        <begin position="144"/>
        <end position="171"/>
    </location>
</feature>
<proteinExistence type="predicted"/>
<keyword evidence="1" id="KW-0472">Membrane</keyword>
<accession>A0ABT3A9A3</accession>
<keyword evidence="1" id="KW-1133">Transmembrane helix</keyword>
<keyword evidence="1" id="KW-0812">Transmembrane</keyword>
<keyword evidence="3" id="KW-0645">Protease</keyword>
<evidence type="ECO:0000259" key="2">
    <source>
        <dbReference type="Pfam" id="PF02517"/>
    </source>
</evidence>
<feature type="transmembrane region" description="Helical" evidence="1">
    <location>
        <begin position="7"/>
        <end position="24"/>
    </location>
</feature>
<dbReference type="EMBL" id="JAOWKX010000005">
    <property type="protein sequence ID" value="MCV2885185.1"/>
    <property type="molecule type" value="Genomic_DNA"/>
</dbReference>
<reference evidence="3 4" key="1">
    <citation type="submission" date="2022-10" db="EMBL/GenBank/DDBJ databases">
        <title>Aestuariibacter sp. AA17 isolated from Montipora capitata coral fragment.</title>
        <authorList>
            <person name="Emsley S.A."/>
            <person name="Pfannmuller K.M."/>
            <person name="Loughran R.M."/>
            <person name="Shlafstein M."/>
            <person name="Papke E."/>
            <person name="Saw J.H."/>
            <person name="Ushijima B."/>
            <person name="Videau P."/>
        </authorList>
    </citation>
    <scope>NUCLEOTIDE SEQUENCE [LARGE SCALE GENOMIC DNA]</scope>
    <source>
        <strain evidence="3 4">AA17</strain>
    </source>
</reference>
<keyword evidence="3" id="KW-0378">Hydrolase</keyword>
<keyword evidence="3" id="KW-0482">Metalloprotease</keyword>
<dbReference type="Proteomes" id="UP001652504">
    <property type="component" value="Unassembled WGS sequence"/>
</dbReference>
<name>A0ABT3A9A3_9ALTE</name>
<keyword evidence="4" id="KW-1185">Reference proteome</keyword>